<name>A0ABM7VD82_9BACT</name>
<dbReference type="EMBL" id="AP025292">
    <property type="protein sequence ID" value="BDC98908.1"/>
    <property type="molecule type" value="Genomic_DNA"/>
</dbReference>
<accession>A0ABM7VD82</accession>
<dbReference type="Proteomes" id="UP001354989">
    <property type="component" value="Chromosome"/>
</dbReference>
<proteinExistence type="predicted"/>
<keyword evidence="1" id="KW-0472">Membrane</keyword>
<sequence>MVFRKMRLLHDDMRDATASLSVSGVSRKYRCFFKYKRKNHPLFFGWIAGLGVIVGFVFRGQYKQSF</sequence>
<organism evidence="2 3">
    <name type="scientific">Persicobacter psychrovividus</name>
    <dbReference type="NCBI Taxonomy" id="387638"/>
    <lineage>
        <taxon>Bacteria</taxon>
        <taxon>Pseudomonadati</taxon>
        <taxon>Bacteroidota</taxon>
        <taxon>Cytophagia</taxon>
        <taxon>Cytophagales</taxon>
        <taxon>Persicobacteraceae</taxon>
        <taxon>Persicobacter</taxon>
    </lineage>
</organism>
<keyword evidence="1" id="KW-1133">Transmembrane helix</keyword>
<feature type="transmembrane region" description="Helical" evidence="1">
    <location>
        <begin position="42"/>
        <end position="62"/>
    </location>
</feature>
<reference evidence="2 3" key="1">
    <citation type="submission" date="2021-12" db="EMBL/GenBank/DDBJ databases">
        <title>Genome sequencing of bacteria with rrn-lacking chromosome and rrn-plasmid.</title>
        <authorList>
            <person name="Anda M."/>
            <person name="Iwasaki W."/>
        </authorList>
    </citation>
    <scope>NUCLEOTIDE SEQUENCE [LARGE SCALE GENOMIC DNA]</scope>
    <source>
        <strain evidence="2 3">NBRC 101262</strain>
    </source>
</reference>
<evidence type="ECO:0000313" key="2">
    <source>
        <dbReference type="EMBL" id="BDC98908.1"/>
    </source>
</evidence>
<evidence type="ECO:0000256" key="1">
    <source>
        <dbReference type="SAM" id="Phobius"/>
    </source>
</evidence>
<keyword evidence="1" id="KW-0812">Transmembrane</keyword>
<evidence type="ECO:0000313" key="3">
    <source>
        <dbReference type="Proteomes" id="UP001354989"/>
    </source>
</evidence>
<protein>
    <submittedName>
        <fullName evidence="2">Uncharacterized protein</fullName>
    </submittedName>
</protein>
<gene>
    <name evidence="2" type="ORF">PEPS_11890</name>
</gene>
<keyword evidence="3" id="KW-1185">Reference proteome</keyword>